<reference evidence="2 3" key="1">
    <citation type="journal article" date="2023" name="Mol. Biol. Evol.">
        <title>Genomics of Secondarily Temperate Adaptation in the Only Non-Antarctic Icefish.</title>
        <authorList>
            <person name="Rivera-Colon A.G."/>
            <person name="Rayamajhi N."/>
            <person name="Minhas B.F."/>
            <person name="Madrigal G."/>
            <person name="Bilyk K.T."/>
            <person name="Yoon V."/>
            <person name="Hune M."/>
            <person name="Gregory S."/>
            <person name="Cheng C.H.C."/>
            <person name="Catchen J.M."/>
        </authorList>
    </citation>
    <scope>NUCLEOTIDE SEQUENCE [LARGE SCALE GENOMIC DNA]</scope>
    <source>
        <tissue evidence="2">White muscle</tissue>
    </source>
</reference>
<gene>
    <name evidence="2" type="ORF">CgunFtcFv8_017210</name>
</gene>
<keyword evidence="3" id="KW-1185">Reference proteome</keyword>
<comment type="caution">
    <text evidence="2">The sequence shown here is derived from an EMBL/GenBank/DDBJ whole genome shotgun (WGS) entry which is preliminary data.</text>
</comment>
<name>A0AAN8DJZ5_CHAGU</name>
<organism evidence="2 3">
    <name type="scientific">Champsocephalus gunnari</name>
    <name type="common">Mackerel icefish</name>
    <dbReference type="NCBI Taxonomy" id="52237"/>
    <lineage>
        <taxon>Eukaryota</taxon>
        <taxon>Metazoa</taxon>
        <taxon>Chordata</taxon>
        <taxon>Craniata</taxon>
        <taxon>Vertebrata</taxon>
        <taxon>Euteleostomi</taxon>
        <taxon>Actinopterygii</taxon>
        <taxon>Neopterygii</taxon>
        <taxon>Teleostei</taxon>
        <taxon>Neoteleostei</taxon>
        <taxon>Acanthomorphata</taxon>
        <taxon>Eupercaria</taxon>
        <taxon>Perciformes</taxon>
        <taxon>Notothenioidei</taxon>
        <taxon>Channichthyidae</taxon>
        <taxon>Champsocephalus</taxon>
    </lineage>
</organism>
<evidence type="ECO:0000256" key="1">
    <source>
        <dbReference type="SAM" id="MobiDB-lite"/>
    </source>
</evidence>
<dbReference type="Proteomes" id="UP001331515">
    <property type="component" value="Unassembled WGS sequence"/>
</dbReference>
<evidence type="ECO:0000313" key="2">
    <source>
        <dbReference type="EMBL" id="KAK5924612.1"/>
    </source>
</evidence>
<dbReference type="AlphaFoldDB" id="A0AAN8DJZ5"/>
<feature type="region of interest" description="Disordered" evidence="1">
    <location>
        <begin position="52"/>
        <end position="108"/>
    </location>
</feature>
<sequence>MGGGERSRSTLTFESKVARNLPGSSCALHPEEPHTVQPSFCSASFLSNRITEATGHRRSTAPQSSSSSACSSSEAPSAQSHGTRFGSGWICRDRLHPGNSARGLMASH</sequence>
<dbReference type="EMBL" id="JAURVH010001520">
    <property type="protein sequence ID" value="KAK5924612.1"/>
    <property type="molecule type" value="Genomic_DNA"/>
</dbReference>
<feature type="compositionally biased region" description="Low complexity" evidence="1">
    <location>
        <begin position="60"/>
        <end position="80"/>
    </location>
</feature>
<proteinExistence type="predicted"/>
<protein>
    <submittedName>
        <fullName evidence="2">Uncharacterized protein</fullName>
    </submittedName>
</protein>
<accession>A0AAN8DJZ5</accession>
<evidence type="ECO:0000313" key="3">
    <source>
        <dbReference type="Proteomes" id="UP001331515"/>
    </source>
</evidence>